<feature type="compositionally biased region" description="Basic and acidic residues" evidence="8">
    <location>
        <begin position="178"/>
        <end position="189"/>
    </location>
</feature>
<protein>
    <submittedName>
        <fullName evidence="10">Nitroreductase</fullName>
    </submittedName>
</protein>
<dbReference type="InterPro" id="IPR029479">
    <property type="entry name" value="Nitroreductase"/>
</dbReference>
<dbReference type="PANTHER" id="PTHR43821">
    <property type="entry name" value="NAD(P)H NITROREDUCTASE YDJA-RELATED"/>
    <property type="match status" value="1"/>
</dbReference>
<feature type="region of interest" description="Disordered" evidence="8">
    <location>
        <begin position="178"/>
        <end position="202"/>
    </location>
</feature>
<accession>A0A6L8VCQ6</accession>
<evidence type="ECO:0000256" key="5">
    <source>
        <dbReference type="ARBA" id="ARBA00022857"/>
    </source>
</evidence>
<keyword evidence="3" id="KW-0285">Flavoprotein</keyword>
<keyword evidence="6" id="KW-0560">Oxidoreductase</keyword>
<evidence type="ECO:0000256" key="3">
    <source>
        <dbReference type="ARBA" id="ARBA00022630"/>
    </source>
</evidence>
<sequence>MKQPYIRQEAGPGDVALTVRSRRTMRAFTDEPVSEELVMALLNDAVWAPNHGLREPWRFLFVPSEQKEAFIEHILPGFALEQHEKMRKYLHAQGSAFLIVIMPEDPRPKQWEEDLMASAALIQNFQLLAWERKLGVVWKTNDHNWNPAVRSLLGVQPGEKVTGMLHLGFFEEDQIPEPKRPRTTAEEKTQVFGKTTREGCVQ</sequence>
<keyword evidence="7" id="KW-0520">NAD</keyword>
<comment type="cofactor">
    <cofactor evidence="1">
        <name>FMN</name>
        <dbReference type="ChEBI" id="CHEBI:58210"/>
    </cofactor>
</comment>
<evidence type="ECO:0000256" key="8">
    <source>
        <dbReference type="SAM" id="MobiDB-lite"/>
    </source>
</evidence>
<keyword evidence="4" id="KW-0288">FMN</keyword>
<reference evidence="10 11" key="1">
    <citation type="submission" date="2019-12" db="EMBL/GenBank/DDBJ databases">
        <title>Paenibacillus sp. nov. sp. isolated from soil.</title>
        <authorList>
            <person name="Kim J."/>
            <person name="Jeong S.E."/>
            <person name="Jung H.S."/>
            <person name="Jeon C.O."/>
        </authorList>
    </citation>
    <scope>NUCLEOTIDE SEQUENCE [LARGE SCALE GENOMIC DNA]</scope>
    <source>
        <strain evidence="10 11">5J-6</strain>
    </source>
</reference>
<evidence type="ECO:0000313" key="10">
    <source>
        <dbReference type="EMBL" id="MZQ87000.1"/>
    </source>
</evidence>
<evidence type="ECO:0000256" key="7">
    <source>
        <dbReference type="ARBA" id="ARBA00023027"/>
    </source>
</evidence>
<keyword evidence="5" id="KW-0521">NADP</keyword>
<gene>
    <name evidence="10" type="ORF">GQF01_33305</name>
</gene>
<evidence type="ECO:0000313" key="11">
    <source>
        <dbReference type="Proteomes" id="UP000481087"/>
    </source>
</evidence>
<comment type="similarity">
    <text evidence="2">Belongs to the nitroreductase family.</text>
</comment>
<dbReference type="EMBL" id="WTUZ01000040">
    <property type="protein sequence ID" value="MZQ87000.1"/>
    <property type="molecule type" value="Genomic_DNA"/>
</dbReference>
<keyword evidence="11" id="KW-1185">Reference proteome</keyword>
<evidence type="ECO:0000256" key="1">
    <source>
        <dbReference type="ARBA" id="ARBA00001917"/>
    </source>
</evidence>
<dbReference type="InterPro" id="IPR026021">
    <property type="entry name" value="YdjA-like"/>
</dbReference>
<dbReference type="InterPro" id="IPR000415">
    <property type="entry name" value="Nitroreductase-like"/>
</dbReference>
<proteinExistence type="inferred from homology"/>
<dbReference type="InterPro" id="IPR052530">
    <property type="entry name" value="NAD(P)H_nitroreductase"/>
</dbReference>
<dbReference type="CDD" id="cd02135">
    <property type="entry name" value="YdjA-like"/>
    <property type="match status" value="1"/>
</dbReference>
<dbReference type="SUPFAM" id="SSF55469">
    <property type="entry name" value="FMN-dependent nitroreductase-like"/>
    <property type="match status" value="1"/>
</dbReference>
<evidence type="ECO:0000259" key="9">
    <source>
        <dbReference type="Pfam" id="PF00881"/>
    </source>
</evidence>
<dbReference type="PANTHER" id="PTHR43821:SF1">
    <property type="entry name" value="NAD(P)H NITROREDUCTASE YDJA-RELATED"/>
    <property type="match status" value="1"/>
</dbReference>
<evidence type="ECO:0000256" key="2">
    <source>
        <dbReference type="ARBA" id="ARBA00007118"/>
    </source>
</evidence>
<evidence type="ECO:0000256" key="4">
    <source>
        <dbReference type="ARBA" id="ARBA00022643"/>
    </source>
</evidence>
<evidence type="ECO:0000256" key="6">
    <source>
        <dbReference type="ARBA" id="ARBA00023002"/>
    </source>
</evidence>
<dbReference type="Proteomes" id="UP000481087">
    <property type="component" value="Unassembled WGS sequence"/>
</dbReference>
<feature type="domain" description="Nitroreductase" evidence="9">
    <location>
        <begin position="19"/>
        <end position="168"/>
    </location>
</feature>
<dbReference type="Pfam" id="PF00881">
    <property type="entry name" value="Nitroreductase"/>
    <property type="match status" value="1"/>
</dbReference>
<comment type="caution">
    <text evidence="10">The sequence shown here is derived from an EMBL/GenBank/DDBJ whole genome shotgun (WGS) entry which is preliminary data.</text>
</comment>
<dbReference type="GO" id="GO:0016491">
    <property type="term" value="F:oxidoreductase activity"/>
    <property type="evidence" value="ECO:0007669"/>
    <property type="project" value="UniProtKB-KW"/>
</dbReference>
<name>A0A6L8VCQ6_9BACL</name>
<dbReference type="AlphaFoldDB" id="A0A6L8VCQ6"/>
<organism evidence="10 11">
    <name type="scientific">Paenibacillus silvestris</name>
    <dbReference type="NCBI Taxonomy" id="2606219"/>
    <lineage>
        <taxon>Bacteria</taxon>
        <taxon>Bacillati</taxon>
        <taxon>Bacillota</taxon>
        <taxon>Bacilli</taxon>
        <taxon>Bacillales</taxon>
        <taxon>Paenibacillaceae</taxon>
        <taxon>Paenibacillus</taxon>
    </lineage>
</organism>
<dbReference type="Gene3D" id="3.40.109.10">
    <property type="entry name" value="NADH Oxidase"/>
    <property type="match status" value="1"/>
</dbReference>